<proteinExistence type="predicted"/>
<name>A0A1I7WD30_HETBA</name>
<dbReference type="AlphaFoldDB" id="A0A1I7WD30"/>
<evidence type="ECO:0000313" key="1">
    <source>
        <dbReference type="Proteomes" id="UP000095283"/>
    </source>
</evidence>
<reference evidence="2" key="1">
    <citation type="submission" date="2016-11" db="UniProtKB">
        <authorList>
            <consortium name="WormBaseParasite"/>
        </authorList>
    </citation>
    <scope>IDENTIFICATION</scope>
</reference>
<dbReference type="WBParaSite" id="Hba_02649">
    <property type="protein sequence ID" value="Hba_02649"/>
    <property type="gene ID" value="Hba_02649"/>
</dbReference>
<accession>A0A1I7WD30</accession>
<dbReference type="Proteomes" id="UP000095283">
    <property type="component" value="Unplaced"/>
</dbReference>
<organism evidence="1 2">
    <name type="scientific">Heterorhabditis bacteriophora</name>
    <name type="common">Entomopathogenic nematode worm</name>
    <dbReference type="NCBI Taxonomy" id="37862"/>
    <lineage>
        <taxon>Eukaryota</taxon>
        <taxon>Metazoa</taxon>
        <taxon>Ecdysozoa</taxon>
        <taxon>Nematoda</taxon>
        <taxon>Chromadorea</taxon>
        <taxon>Rhabditida</taxon>
        <taxon>Rhabditina</taxon>
        <taxon>Rhabditomorpha</taxon>
        <taxon>Strongyloidea</taxon>
        <taxon>Heterorhabditidae</taxon>
        <taxon>Heterorhabditis</taxon>
    </lineage>
</organism>
<protein>
    <submittedName>
        <fullName evidence="2">Uncharacterized protein</fullName>
    </submittedName>
</protein>
<sequence>MMRASSEVSLLHRNRNSQANNCDKFVGFKKWRLTANNRRHRNGAAIRENLRNTKRMLPCFRGSSHRINNDAIPRS</sequence>
<evidence type="ECO:0000313" key="2">
    <source>
        <dbReference type="WBParaSite" id="Hba_02649"/>
    </source>
</evidence>
<keyword evidence="1" id="KW-1185">Reference proteome</keyword>